<dbReference type="EMBL" id="FRBY01000005">
    <property type="protein sequence ID" value="SHM51860.1"/>
    <property type="molecule type" value="Genomic_DNA"/>
</dbReference>
<dbReference type="STRING" id="29534.SAMN05444366_3338"/>
<dbReference type="InterPro" id="IPR046484">
    <property type="entry name" value="DUF6577"/>
</dbReference>
<protein>
    <submittedName>
        <fullName evidence="1">Uncharacterized protein</fullName>
    </submittedName>
</protein>
<organism evidence="1 2">
    <name type="scientific">Flavobacterium saccharophilum</name>
    <dbReference type="NCBI Taxonomy" id="29534"/>
    <lineage>
        <taxon>Bacteria</taxon>
        <taxon>Pseudomonadati</taxon>
        <taxon>Bacteroidota</taxon>
        <taxon>Flavobacteriia</taxon>
        <taxon>Flavobacteriales</taxon>
        <taxon>Flavobacteriaceae</taxon>
        <taxon>Flavobacterium</taxon>
    </lineage>
</organism>
<accession>A0A1M7JFI3</accession>
<dbReference type="RefSeq" id="WP_072974229.1">
    <property type="nucleotide sequence ID" value="NZ_FRBY01000005.1"/>
</dbReference>
<proteinExistence type="predicted"/>
<evidence type="ECO:0000313" key="1">
    <source>
        <dbReference type="EMBL" id="SHM51860.1"/>
    </source>
</evidence>
<keyword evidence="2" id="KW-1185">Reference proteome</keyword>
<name>A0A1M7JFI3_9FLAO</name>
<gene>
    <name evidence="1" type="ORF">SAMN05444366_3338</name>
</gene>
<sequence length="241" mass="28614">MNKALEHKIHYYFGNNKKLSKPEFVLAIKKDFPSWSGNTINMYLSQLKKEGIIHNTSRGFYELGSSEKFKPMITPSLKKIYNRIHKDYPFVNYCVWNTSWINDLMRHQPFKTYTVIEVEKEAVEQIFNSFNDNFKNVYLNPDEEIFDRYISYADEVIIIKNLISEAPIEKTDKVSIPTLEKLLVDMLIDNRLFAAQQGEIDFIFKTALQKYPLNRLKMKRYAMRRNRENELQNIFNVISAK</sequence>
<dbReference type="OrthoDB" id="594275at2"/>
<evidence type="ECO:0000313" key="2">
    <source>
        <dbReference type="Proteomes" id="UP000184121"/>
    </source>
</evidence>
<reference evidence="2" key="1">
    <citation type="submission" date="2016-11" db="EMBL/GenBank/DDBJ databases">
        <authorList>
            <person name="Varghese N."/>
            <person name="Submissions S."/>
        </authorList>
    </citation>
    <scope>NUCLEOTIDE SEQUENCE [LARGE SCALE GENOMIC DNA]</scope>
    <source>
        <strain evidence="2">DSM 1811</strain>
    </source>
</reference>
<dbReference type="AlphaFoldDB" id="A0A1M7JFI3"/>
<dbReference type="Pfam" id="PF20217">
    <property type="entry name" value="DUF6577"/>
    <property type="match status" value="1"/>
</dbReference>
<dbReference type="Proteomes" id="UP000184121">
    <property type="component" value="Unassembled WGS sequence"/>
</dbReference>